<dbReference type="SUPFAM" id="SSF52980">
    <property type="entry name" value="Restriction endonuclease-like"/>
    <property type="match status" value="1"/>
</dbReference>
<evidence type="ECO:0000256" key="2">
    <source>
        <dbReference type="ARBA" id="ARBA00022741"/>
    </source>
</evidence>
<name>A0A381QWN6_9ZZZZ</name>
<keyword evidence="1" id="KW-0540">Nuclease</keyword>
<dbReference type="EMBL" id="UINC01001531">
    <property type="protein sequence ID" value="SUZ83008.1"/>
    <property type="molecule type" value="Genomic_DNA"/>
</dbReference>
<accession>A0A381QWN6</accession>
<keyword evidence="9" id="KW-0234">DNA repair</keyword>
<evidence type="ECO:0000313" key="11">
    <source>
        <dbReference type="EMBL" id="SUZ83008.1"/>
    </source>
</evidence>
<evidence type="ECO:0000256" key="5">
    <source>
        <dbReference type="ARBA" id="ARBA00022806"/>
    </source>
</evidence>
<dbReference type="GO" id="GO:0003677">
    <property type="term" value="F:DNA binding"/>
    <property type="evidence" value="ECO:0007669"/>
    <property type="project" value="UniProtKB-KW"/>
</dbReference>
<dbReference type="InterPro" id="IPR013986">
    <property type="entry name" value="DExx_box_DNA_helicase_dom_sf"/>
</dbReference>
<evidence type="ECO:0000256" key="3">
    <source>
        <dbReference type="ARBA" id="ARBA00022763"/>
    </source>
</evidence>
<dbReference type="GO" id="GO:0009338">
    <property type="term" value="C:exodeoxyribonuclease V complex"/>
    <property type="evidence" value="ECO:0007669"/>
    <property type="project" value="InterPro"/>
</dbReference>
<keyword evidence="6" id="KW-0269">Exonuclease</keyword>
<dbReference type="AlphaFoldDB" id="A0A381QWN6"/>
<keyword evidence="5" id="KW-0347">Helicase</keyword>
<dbReference type="Gene3D" id="1.10.10.160">
    <property type="match status" value="1"/>
</dbReference>
<dbReference type="Gene3D" id="3.40.50.10930">
    <property type="match status" value="1"/>
</dbReference>
<dbReference type="GO" id="GO:0005524">
    <property type="term" value="F:ATP binding"/>
    <property type="evidence" value="ECO:0007669"/>
    <property type="project" value="UniProtKB-KW"/>
</dbReference>
<feature type="domain" description="RecC C-terminal" evidence="10">
    <location>
        <begin position="921"/>
        <end position="1181"/>
    </location>
</feature>
<proteinExistence type="predicted"/>
<dbReference type="SUPFAM" id="SSF52540">
    <property type="entry name" value="P-loop containing nucleoside triphosphate hydrolases"/>
    <property type="match status" value="2"/>
</dbReference>
<dbReference type="PANTHER" id="PTHR30591">
    <property type="entry name" value="RECBCD ENZYME SUBUNIT RECC"/>
    <property type="match status" value="1"/>
</dbReference>
<sequence length="1267" mass="146419">MPRLHYSNHLEKLIVPLAHELDKRDPFDTADIVVPNFSLEKWISLKLAQIRGIAANLRFITLEKAINEGLQNKLSERHYSLLKPETIQCLLLEVLREKLASSDPLWQPVHSYLAPQTFIRPQAREHRIYQLAGRLTRLFLEYEFSRNDELLTPWLAGQNAIDPDPLGAESWQRALWTELFGPEGKLTRHNFKARHSSSADFQAELFSLTQLYRICQHKANPQNVNSTTENGIPAKAPLHVFGVSYLSQFHQKALTEQLAHVRDIHVYALNPCMEFWEDVQSLGESKAMNLRALAAERQRFKKIKSLTETEIVLGELLQDEEDNPFLQAWGRPGRENIRLLNQWADWDFTPWFVEADSAEITTEGTENPQHNVLNQLQEDILFREPRRVKSLELEQDESLMILACANPRREVEAVASLIWDWIRRDPDLRLNECAVIVHDMERYQHEIEQVFESIYNLPYHLIDGASGSAGRLEDAAAALLGLCFTEYSRRDLFTLINNPCFLGKFEDSAPAGKNTSGEPLQIEQWLEWADELNVFYGIDNESQQAQGYLHLEQDIYHWEQAFRRLTLAEMVTAPAETGLFSIAEQQIAPAKIPDEWSEEAARFMLIVRSLIADTRDLPKWKMSGKEWGEYLQILLKTYLKPLEQADEEAFQNLLRNVQAARDLDLAQEHECSFSFSTIHEFFKQKQQSGTLQRGHYLAEGVTVSSFQPMRPIPFKAVFLLGLGEGMFPTPYQRDTLDLRHIPVKLSPAVEGQQFRERRLGDVSVTERDRYMFLETLVSTRKHLVLSYVSRNDRTDDELNPSSIIQTLVDELDSGYLKNNFEKIQHPLKAYSLSYFPELTDSESESATPKSSLPNYDPAAFRQARVFRTRELFDQEFSDTKGSAGFQRISPEWLSPKVIQAIAENDFHPVVLESSTENNLHPVSFTHLRKFLESPLQSTASQLLRLDEDEEERDDIIDEPLVLERLSEWSLLRKVWDNALTLPENSPRSAEQPEWEELYHLQAQRMELEGEMPSGIFRGAMQTRHLRILKSWQKQLCIALEIDWPGLKKNLRQYHLGPVQEGTFDSGLTESHQLFPALCLKNENSAEADTDINETKFYGKTEWWYTDESENWHVIYLSERESKDKSWLRHFLDVLILRAADLLPENAKVTGLCIAAEGKLKSKTIQLPAQQQARDYLFNLLQEMNAEDAAVLMPVESVLEIAKENLNSTNYNQRFTEWLDNKLNSSREIKGISSQYGPVKYIKDAAYPDNPYQLMNRRFQLFFETFSV</sequence>
<dbReference type="Gene3D" id="3.40.50.300">
    <property type="entry name" value="P-loop containing nucleotide triphosphate hydrolases"/>
    <property type="match status" value="2"/>
</dbReference>
<dbReference type="GO" id="GO:0006281">
    <property type="term" value="P:DNA repair"/>
    <property type="evidence" value="ECO:0007669"/>
    <property type="project" value="UniProtKB-KW"/>
</dbReference>
<dbReference type="InterPro" id="IPR027417">
    <property type="entry name" value="P-loop_NTPase"/>
</dbReference>
<dbReference type="InterPro" id="IPR006697">
    <property type="entry name" value="RecC"/>
</dbReference>
<keyword evidence="3" id="KW-0227">DNA damage</keyword>
<gene>
    <name evidence="11" type="ORF">METZ01_LOCUS35862</name>
</gene>
<dbReference type="PIRSF" id="PIRSF000980">
    <property type="entry name" value="RecC"/>
    <property type="match status" value="1"/>
</dbReference>
<keyword evidence="2" id="KW-0547">Nucleotide-binding</keyword>
<dbReference type="GO" id="GO:0006310">
    <property type="term" value="P:DNA recombination"/>
    <property type="evidence" value="ECO:0007669"/>
    <property type="project" value="TreeGrafter"/>
</dbReference>
<dbReference type="PANTHER" id="PTHR30591:SF1">
    <property type="entry name" value="RECBCD ENZYME SUBUNIT RECC"/>
    <property type="match status" value="1"/>
</dbReference>
<reference evidence="11" key="1">
    <citation type="submission" date="2018-05" db="EMBL/GenBank/DDBJ databases">
        <authorList>
            <person name="Lanie J.A."/>
            <person name="Ng W.-L."/>
            <person name="Kazmierczak K.M."/>
            <person name="Andrzejewski T.M."/>
            <person name="Davidsen T.M."/>
            <person name="Wayne K.J."/>
            <person name="Tettelin H."/>
            <person name="Glass J.I."/>
            <person name="Rusch D."/>
            <person name="Podicherti R."/>
            <person name="Tsui H.-C.T."/>
            <person name="Winkler M.E."/>
        </authorList>
    </citation>
    <scope>NUCLEOTIDE SEQUENCE</scope>
</reference>
<evidence type="ECO:0000256" key="8">
    <source>
        <dbReference type="ARBA" id="ARBA00023125"/>
    </source>
</evidence>
<dbReference type="Pfam" id="PF04257">
    <property type="entry name" value="Exonuc_V_gamma"/>
    <property type="match status" value="1"/>
</dbReference>
<evidence type="ECO:0000256" key="7">
    <source>
        <dbReference type="ARBA" id="ARBA00022840"/>
    </source>
</evidence>
<evidence type="ECO:0000256" key="6">
    <source>
        <dbReference type="ARBA" id="ARBA00022839"/>
    </source>
</evidence>
<protein>
    <recommendedName>
        <fullName evidence="10">RecC C-terminal domain-containing protein</fullName>
    </recommendedName>
</protein>
<keyword evidence="8" id="KW-0238">DNA-binding</keyword>
<keyword evidence="7" id="KW-0067">ATP-binding</keyword>
<dbReference type="GO" id="GO:0004386">
    <property type="term" value="F:helicase activity"/>
    <property type="evidence" value="ECO:0007669"/>
    <property type="project" value="UniProtKB-KW"/>
</dbReference>
<dbReference type="GO" id="GO:0008854">
    <property type="term" value="F:exodeoxyribonuclease V activity"/>
    <property type="evidence" value="ECO:0007669"/>
    <property type="project" value="InterPro"/>
</dbReference>
<dbReference type="Pfam" id="PF17946">
    <property type="entry name" value="RecC_C"/>
    <property type="match status" value="1"/>
</dbReference>
<evidence type="ECO:0000256" key="4">
    <source>
        <dbReference type="ARBA" id="ARBA00022801"/>
    </source>
</evidence>
<evidence type="ECO:0000256" key="1">
    <source>
        <dbReference type="ARBA" id="ARBA00022722"/>
    </source>
</evidence>
<dbReference type="InterPro" id="IPR011335">
    <property type="entry name" value="Restrct_endonuc-II-like"/>
</dbReference>
<keyword evidence="4" id="KW-0378">Hydrolase</keyword>
<organism evidence="11">
    <name type="scientific">marine metagenome</name>
    <dbReference type="NCBI Taxonomy" id="408172"/>
    <lineage>
        <taxon>unclassified sequences</taxon>
        <taxon>metagenomes</taxon>
        <taxon>ecological metagenomes</taxon>
    </lineage>
</organism>
<dbReference type="InterPro" id="IPR041500">
    <property type="entry name" value="RecC_C"/>
</dbReference>
<evidence type="ECO:0000256" key="9">
    <source>
        <dbReference type="ARBA" id="ARBA00023204"/>
    </source>
</evidence>
<evidence type="ECO:0000259" key="10">
    <source>
        <dbReference type="Pfam" id="PF17946"/>
    </source>
</evidence>